<proteinExistence type="predicted"/>
<dbReference type="RefSeq" id="WP_194446853.1">
    <property type="nucleotide sequence ID" value="NZ_CP063849.1"/>
</dbReference>
<protein>
    <submittedName>
        <fullName evidence="1">Uncharacterized protein</fullName>
    </submittedName>
</protein>
<dbReference type="KEGG" id="pfer:IRI77_20315"/>
<sequence length="390" mass="41055">MKLVLVFLTAGLGLLSAGDYSGYYGGKYKGLWLEVSSEAAPPGGVAQVRITLTEPKPIIRTKLYLEFDEQVVEQIMSVGAYSENVEATGVATRRGNVLVVEAASPTGNLGKLPWYPIFSISVKLRDGLPAGTSSLFTIGANSEFYQPDGTPWTIESNKAGSVAVDGSLSIDDVFPGGGTIQPGEFVKVTGRGFTPQSQVAAYSAPGVANYAADALQVEYVSSTELHVTSGTPFSLDLRYLEVTNPDQSEKRFYTSLSGIDTSPSLFDNLSAAKPLFAPRTFDTAILPVSQLSPESGAFQGIALQNPSQDAIAVRLEVASPDGVGFASANATLLPREQLLKDMEEVFPGLALPAGTTLRIQSSAPVRLMGIAGDRNAGTIQPVIPSVPSSN</sequence>
<keyword evidence="2" id="KW-1185">Reference proteome</keyword>
<accession>A0A7S7NK86</accession>
<reference evidence="1 2" key="1">
    <citation type="submission" date="2020-10" db="EMBL/GenBank/DDBJ databases">
        <title>Complete genome sequence of Paludibaculum fermentans P105T, a facultatively anaerobic acidobacterium capable of dissimilatory Fe(III) reduction.</title>
        <authorList>
            <person name="Dedysh S.N."/>
            <person name="Beletsky A.V."/>
            <person name="Kulichevskaya I.S."/>
            <person name="Mardanov A.V."/>
            <person name="Ravin N.V."/>
        </authorList>
    </citation>
    <scope>NUCLEOTIDE SEQUENCE [LARGE SCALE GENOMIC DNA]</scope>
    <source>
        <strain evidence="1 2">P105</strain>
    </source>
</reference>
<dbReference type="Gene3D" id="2.60.40.10">
    <property type="entry name" value="Immunoglobulins"/>
    <property type="match status" value="1"/>
</dbReference>
<evidence type="ECO:0000313" key="2">
    <source>
        <dbReference type="Proteomes" id="UP000593892"/>
    </source>
</evidence>
<name>A0A7S7NK86_PALFE</name>
<evidence type="ECO:0000313" key="1">
    <source>
        <dbReference type="EMBL" id="QOY85183.1"/>
    </source>
</evidence>
<gene>
    <name evidence="1" type="ORF">IRI77_20315</name>
</gene>
<organism evidence="1 2">
    <name type="scientific">Paludibaculum fermentans</name>
    <dbReference type="NCBI Taxonomy" id="1473598"/>
    <lineage>
        <taxon>Bacteria</taxon>
        <taxon>Pseudomonadati</taxon>
        <taxon>Acidobacteriota</taxon>
        <taxon>Terriglobia</taxon>
        <taxon>Bryobacterales</taxon>
        <taxon>Bryobacteraceae</taxon>
        <taxon>Paludibaculum</taxon>
    </lineage>
</organism>
<dbReference type="EMBL" id="CP063849">
    <property type="protein sequence ID" value="QOY85183.1"/>
    <property type="molecule type" value="Genomic_DNA"/>
</dbReference>
<dbReference type="AlphaFoldDB" id="A0A7S7NK86"/>
<dbReference type="Proteomes" id="UP000593892">
    <property type="component" value="Chromosome"/>
</dbReference>
<dbReference type="InterPro" id="IPR013783">
    <property type="entry name" value="Ig-like_fold"/>
</dbReference>